<keyword evidence="3" id="KW-1185">Reference proteome</keyword>
<evidence type="ECO:0000256" key="1">
    <source>
        <dbReference type="SAM" id="MobiDB-lite"/>
    </source>
</evidence>
<name>A0ABR3QEP2_9TREE</name>
<dbReference type="Proteomes" id="UP001565368">
    <property type="component" value="Unassembled WGS sequence"/>
</dbReference>
<protein>
    <submittedName>
        <fullName evidence="2">Uncharacterized protein</fullName>
    </submittedName>
</protein>
<dbReference type="RefSeq" id="XP_069212916.1">
    <property type="nucleotide sequence ID" value="XM_069349372.1"/>
</dbReference>
<dbReference type="EMBL" id="JBBXJM010000001">
    <property type="protein sequence ID" value="KAL1412972.1"/>
    <property type="molecule type" value="Genomic_DNA"/>
</dbReference>
<comment type="caution">
    <text evidence="2">The sequence shown here is derived from an EMBL/GenBank/DDBJ whole genome shotgun (WGS) entry which is preliminary data.</text>
</comment>
<accession>A0ABR3QEP2</accession>
<gene>
    <name evidence="2" type="ORF">Q8F55_000721</name>
</gene>
<evidence type="ECO:0000313" key="3">
    <source>
        <dbReference type="Proteomes" id="UP001565368"/>
    </source>
</evidence>
<feature type="compositionally biased region" description="Low complexity" evidence="1">
    <location>
        <begin position="41"/>
        <end position="58"/>
    </location>
</feature>
<reference evidence="2 3" key="1">
    <citation type="submission" date="2023-08" db="EMBL/GenBank/DDBJ databases">
        <title>Annotated Genome Sequence of Vanrija albida AlHP1.</title>
        <authorList>
            <person name="Herzog R."/>
        </authorList>
    </citation>
    <scope>NUCLEOTIDE SEQUENCE [LARGE SCALE GENOMIC DNA]</scope>
    <source>
        <strain evidence="2 3">AlHP1</strain>
    </source>
</reference>
<feature type="compositionally biased region" description="Basic and acidic residues" evidence="1">
    <location>
        <begin position="177"/>
        <end position="188"/>
    </location>
</feature>
<feature type="compositionally biased region" description="Low complexity" evidence="1">
    <location>
        <begin position="1"/>
        <end position="11"/>
    </location>
</feature>
<organism evidence="2 3">
    <name type="scientific">Vanrija albida</name>
    <dbReference type="NCBI Taxonomy" id="181172"/>
    <lineage>
        <taxon>Eukaryota</taxon>
        <taxon>Fungi</taxon>
        <taxon>Dikarya</taxon>
        <taxon>Basidiomycota</taxon>
        <taxon>Agaricomycotina</taxon>
        <taxon>Tremellomycetes</taxon>
        <taxon>Trichosporonales</taxon>
        <taxon>Trichosporonaceae</taxon>
        <taxon>Vanrija</taxon>
    </lineage>
</organism>
<feature type="region of interest" description="Disordered" evidence="1">
    <location>
        <begin position="119"/>
        <end position="250"/>
    </location>
</feature>
<evidence type="ECO:0000313" key="2">
    <source>
        <dbReference type="EMBL" id="KAL1412972.1"/>
    </source>
</evidence>
<feature type="region of interest" description="Disordered" evidence="1">
    <location>
        <begin position="1"/>
        <end position="58"/>
    </location>
</feature>
<sequence>MPTAPAPAATSPRRKPTPLSLQASTHAPFDDLRPPSLVSDRTSTASSSTSPRLSLALPSPFPLCPFPPRFEAFATDVLGDDESARGIPHSPYALQPHSRWLGVPPSPVLLRSGFAGARAVPHSVEEKPRRRQKHQSVVPVKGVTTPHGTPRAERFPDLHRPLPPLPRGLGLAPGPRSPREAAPRSPRERPRKSRAKEEGLTRPTPPRDPGPAPEPPLPPTPVTPHAPVALSPEPERRARPGANPARPQWLARVHRACRPGRFRHLRRRWRLVWRADE</sequence>
<feature type="compositionally biased region" description="Pro residues" evidence="1">
    <location>
        <begin position="203"/>
        <end position="224"/>
    </location>
</feature>
<dbReference type="GeneID" id="95981764"/>
<proteinExistence type="predicted"/>
<feature type="compositionally biased region" description="Basic and acidic residues" evidence="1">
    <location>
        <begin position="150"/>
        <end position="160"/>
    </location>
</feature>